<feature type="transmembrane region" description="Helical" evidence="1">
    <location>
        <begin position="178"/>
        <end position="201"/>
    </location>
</feature>
<accession>A0A6B8M4H9</accession>
<dbReference type="Pfam" id="PF00805">
    <property type="entry name" value="Pentapeptide"/>
    <property type="match status" value="3"/>
</dbReference>
<protein>
    <submittedName>
        <fullName evidence="2">Pentapeptide repeat-containing protein</fullName>
    </submittedName>
</protein>
<organism evidence="2 3">
    <name type="scientific">Methylocystis parvus</name>
    <dbReference type="NCBI Taxonomy" id="134"/>
    <lineage>
        <taxon>Bacteria</taxon>
        <taxon>Pseudomonadati</taxon>
        <taxon>Pseudomonadota</taxon>
        <taxon>Alphaproteobacteria</taxon>
        <taxon>Hyphomicrobiales</taxon>
        <taxon>Methylocystaceae</taxon>
        <taxon>Methylocystis</taxon>
    </lineage>
</organism>
<feature type="transmembrane region" description="Helical" evidence="1">
    <location>
        <begin position="213"/>
        <end position="234"/>
    </location>
</feature>
<keyword evidence="1" id="KW-1133">Transmembrane helix</keyword>
<feature type="transmembrane region" description="Helical" evidence="1">
    <location>
        <begin position="96"/>
        <end position="118"/>
    </location>
</feature>
<dbReference type="PANTHER" id="PTHR14136">
    <property type="entry name" value="BTB_POZ DOMAIN-CONTAINING PROTEIN KCTD9"/>
    <property type="match status" value="1"/>
</dbReference>
<keyword evidence="1" id="KW-0812">Transmembrane</keyword>
<dbReference type="PANTHER" id="PTHR14136:SF17">
    <property type="entry name" value="BTB_POZ DOMAIN-CONTAINING PROTEIN KCTD9"/>
    <property type="match status" value="1"/>
</dbReference>
<feature type="transmembrane region" description="Helical" evidence="1">
    <location>
        <begin position="255"/>
        <end position="279"/>
    </location>
</feature>
<sequence length="772" mass="84473">MGVMISEELRKARLSRARAFTEGTSPADEQIAAIAKKADDLDAALKSVSEAAAIGAPLWLSYIFLLFYIAIAAGAVTHKELLLETPVELPFLNIKLPLKAFFLLAPALFVIVHGYVMAHFAMLAGKAKAFADLLRLKVPGDTPADHAIRDALRRQLPINIFAQFLVGPSDIRKGGFSLLLWIIAWATLVAGPVLLQLLLQLQFLPYHAPLVTLWHRCVLMLDLVLIWWLWKLIIAGRDAGGPKVENTLCRARDRFLWFARYAVAVPLTAATVFFSVFVATFPGEWEEEPTAQEEPSDGSKSPGERQTALCNFMLLVRPWVLPGTEIVFGKFDALADNGQGAETPALFGGWPMNRLSLQRFDIYAGLGAKGPDDFKWKPYTFDLSKRRLEQADLRFARLDNIDLRLAQLKGAGFNEAGLVKAKLMLTHLEGASLSSAQLQNADLRGAHLQGAALDLAHLQSANLSATDLQGANISAARLEGASLAIADLRGASLLGTYLTGADLNQVHLQGALLAYAELKGASLVRAELQGASLESAQLQGASLESAKLQGASLSGAYLWRTDFGEARFDEPKPIRFDRGNWTPSFFRNFQETPWTTSAYADLRKEIEELPKGEARDAALKRISRLDCKAAVDEHKIALASCDSGASPPERVTAWRIRLERAAVDDTTYAEDASKRVRKLICEGDKNAIYILRGLLSGGNFDATGSNAPALIGNILGRKMLRKKSCSVSKELTDTDRVRLNEMRARALKKFSPALPPRSINEATISRQLSPGR</sequence>
<dbReference type="AlphaFoldDB" id="A0A6B8M4H9"/>
<gene>
    <name evidence="2" type="ORF">F7D14_07175</name>
</gene>
<evidence type="ECO:0000256" key="1">
    <source>
        <dbReference type="SAM" id="Phobius"/>
    </source>
</evidence>
<evidence type="ECO:0000313" key="3">
    <source>
        <dbReference type="Proteomes" id="UP000422569"/>
    </source>
</evidence>
<name>A0A6B8M4H9_9HYPH</name>
<keyword evidence="1" id="KW-0472">Membrane</keyword>
<dbReference type="InterPro" id="IPR051082">
    <property type="entry name" value="Pentapeptide-BTB/POZ_domain"/>
</dbReference>
<dbReference type="SUPFAM" id="SSF141571">
    <property type="entry name" value="Pentapeptide repeat-like"/>
    <property type="match status" value="1"/>
</dbReference>
<evidence type="ECO:0000313" key="2">
    <source>
        <dbReference type="EMBL" id="QGM97276.1"/>
    </source>
</evidence>
<feature type="transmembrane region" description="Helical" evidence="1">
    <location>
        <begin position="56"/>
        <end position="76"/>
    </location>
</feature>
<dbReference type="InterPro" id="IPR001646">
    <property type="entry name" value="5peptide_repeat"/>
</dbReference>
<dbReference type="KEGG" id="mpar:F7D14_07175"/>
<dbReference type="Gene3D" id="2.160.20.80">
    <property type="entry name" value="E3 ubiquitin-protein ligase SopA"/>
    <property type="match status" value="1"/>
</dbReference>
<keyword evidence="3" id="KW-1185">Reference proteome</keyword>
<dbReference type="EMBL" id="CP044331">
    <property type="protein sequence ID" value="QGM97276.1"/>
    <property type="molecule type" value="Genomic_DNA"/>
</dbReference>
<proteinExistence type="predicted"/>
<dbReference type="Proteomes" id="UP000422569">
    <property type="component" value="Chromosome"/>
</dbReference>
<reference evidence="2 3" key="1">
    <citation type="submission" date="2019-09" db="EMBL/GenBank/DDBJ databases">
        <title>Isolation and complete genome sequencing of Methylocystis species.</title>
        <authorList>
            <person name="Rumah B.L."/>
            <person name="Stead C.E."/>
            <person name="Stevens B.C."/>
            <person name="Minton N.P."/>
            <person name="Grosse-Honebrink A."/>
            <person name="Zhang Y."/>
        </authorList>
    </citation>
    <scope>NUCLEOTIDE SEQUENCE [LARGE SCALE GENOMIC DNA]</scope>
    <source>
        <strain evidence="2 3">BRCS2</strain>
    </source>
</reference>